<dbReference type="Pfam" id="PF09314">
    <property type="entry name" value="DUF1972"/>
    <property type="match status" value="1"/>
</dbReference>
<dbReference type="PANTHER" id="PTHR12526">
    <property type="entry name" value="GLYCOSYLTRANSFERASE"/>
    <property type="match status" value="1"/>
</dbReference>
<proteinExistence type="predicted"/>
<dbReference type="PANTHER" id="PTHR12526:SF636">
    <property type="entry name" value="BLL3647 PROTEIN"/>
    <property type="match status" value="1"/>
</dbReference>
<comment type="caution">
    <text evidence="2">The sequence shown here is derived from an EMBL/GenBank/DDBJ whole genome shotgun (WGS) entry which is preliminary data.</text>
</comment>
<reference evidence="3" key="1">
    <citation type="journal article" date="2019" name="Int. J. Syst. Evol. Microbiol.">
        <title>The Global Catalogue of Microorganisms (GCM) 10K type strain sequencing project: providing services to taxonomists for standard genome sequencing and annotation.</title>
        <authorList>
            <consortium name="The Broad Institute Genomics Platform"/>
            <consortium name="The Broad Institute Genome Sequencing Center for Infectious Disease"/>
            <person name="Wu L."/>
            <person name="Ma J."/>
        </authorList>
    </citation>
    <scope>NUCLEOTIDE SEQUENCE [LARGE SCALE GENOMIC DNA]</scope>
    <source>
        <strain evidence="3">JCM 14718</strain>
    </source>
</reference>
<protein>
    <submittedName>
        <fullName evidence="2">Glycosyltransferase</fullName>
    </submittedName>
</protein>
<feature type="domain" description="DUF1972" evidence="1">
    <location>
        <begin position="115"/>
        <end position="173"/>
    </location>
</feature>
<evidence type="ECO:0000259" key="1">
    <source>
        <dbReference type="Pfam" id="PF09314"/>
    </source>
</evidence>
<dbReference type="Pfam" id="PF13692">
    <property type="entry name" value="Glyco_trans_1_4"/>
    <property type="match status" value="1"/>
</dbReference>
<evidence type="ECO:0000313" key="2">
    <source>
        <dbReference type="EMBL" id="GAA1688421.1"/>
    </source>
</evidence>
<dbReference type="RefSeq" id="WP_344312017.1">
    <property type="nucleotide sequence ID" value="NZ_BAAANY010000015.1"/>
</dbReference>
<dbReference type="Proteomes" id="UP001500618">
    <property type="component" value="Unassembled WGS sequence"/>
</dbReference>
<gene>
    <name evidence="2" type="ORF">GCM10009765_42350</name>
</gene>
<accession>A0ABP4TI48</accession>
<name>A0ABP4TI48_9ACTN</name>
<dbReference type="Gene3D" id="3.40.50.2000">
    <property type="entry name" value="Glycogen Phosphorylase B"/>
    <property type="match status" value="2"/>
</dbReference>
<evidence type="ECO:0000313" key="3">
    <source>
        <dbReference type="Proteomes" id="UP001500618"/>
    </source>
</evidence>
<dbReference type="EMBL" id="BAAANY010000015">
    <property type="protein sequence ID" value="GAA1688421.1"/>
    <property type="molecule type" value="Genomic_DNA"/>
</dbReference>
<organism evidence="2 3">
    <name type="scientific">Fodinicola feengrottensis</name>
    <dbReference type="NCBI Taxonomy" id="435914"/>
    <lineage>
        <taxon>Bacteria</taxon>
        <taxon>Bacillati</taxon>
        <taxon>Actinomycetota</taxon>
        <taxon>Actinomycetes</taxon>
        <taxon>Mycobacteriales</taxon>
        <taxon>Fodinicola</taxon>
    </lineage>
</organism>
<sequence>MRIALVGTRGVPARYGGFETCVEEVGARLAGRGHDVLVYTRRAGDPADRLSSYRGMRLTHLPAVRHKALETLSHTALSVAHLLTQRVDAAIVFNAANALFLPLLRMRHIPVATHVDGLEWKRAKWGGAGRRYYRAAEAMAVRWSDDLIADAIGIQEYYQDEFGAGSDYIAYGAPILDGIGSAKLAELEVEPGGYHLVVARFEPENHVDVTVDGYVRSGAKRPLLVVGSAPYGAEHTARIRELAAGNDSVRFLGAVWDQEQLDQLYAGAYTYLHGHSVGGTNPSLLRAMGAGAPTIAFDVRFNREVLGSAGRYFADATALATEITEAEADPDGTASRGRGSRAGADRYDWDAVAEKYEQLCDRLARGIRQPRVSGRRGAPHRAPLRAAVVASTGTED</sequence>
<dbReference type="SUPFAM" id="SSF53756">
    <property type="entry name" value="UDP-Glycosyltransferase/glycogen phosphorylase"/>
    <property type="match status" value="1"/>
</dbReference>
<dbReference type="InterPro" id="IPR015393">
    <property type="entry name" value="DUF1972"/>
</dbReference>
<keyword evidence="3" id="KW-1185">Reference proteome</keyword>